<proteinExistence type="predicted"/>
<dbReference type="InterPro" id="IPR027417">
    <property type="entry name" value="P-loop_NTPase"/>
</dbReference>
<dbReference type="Pfam" id="PF23282">
    <property type="entry name" value="WHD_ROQ1"/>
    <property type="match status" value="1"/>
</dbReference>
<dbReference type="AlphaFoldDB" id="A0A1J3CTA7"/>
<dbReference type="InterPro" id="IPR002182">
    <property type="entry name" value="NB-ARC"/>
</dbReference>
<gene>
    <name evidence="5" type="ORF">GA_TR1645_c0_g1_i1_g.5039</name>
</gene>
<dbReference type="GO" id="GO:0007165">
    <property type="term" value="P:signal transduction"/>
    <property type="evidence" value="ECO:0007669"/>
    <property type="project" value="InterPro"/>
</dbReference>
<reference evidence="5" key="1">
    <citation type="submission" date="2016-07" db="EMBL/GenBank/DDBJ databases">
        <title>De novo transcriptome assembly of four accessions of the metal hyperaccumulator plant Noccaea caerulescens.</title>
        <authorList>
            <person name="Blande D."/>
            <person name="Halimaa P."/>
            <person name="Tervahauta A.I."/>
            <person name="Aarts M.G."/>
            <person name="Karenlampi S.O."/>
        </authorList>
    </citation>
    <scope>NUCLEOTIDE SEQUENCE</scope>
</reference>
<dbReference type="InterPro" id="IPR011713">
    <property type="entry name" value="Leu-rich_rpt_3"/>
</dbReference>
<dbReference type="SUPFAM" id="SSF52540">
    <property type="entry name" value="P-loop containing nucleoside triphosphate hydrolases"/>
    <property type="match status" value="1"/>
</dbReference>
<organism evidence="5">
    <name type="scientific">Noccaea caerulescens</name>
    <name type="common">Alpine penny-cress</name>
    <name type="synonym">Thlaspi caerulescens</name>
    <dbReference type="NCBI Taxonomy" id="107243"/>
    <lineage>
        <taxon>Eukaryota</taxon>
        <taxon>Viridiplantae</taxon>
        <taxon>Streptophyta</taxon>
        <taxon>Embryophyta</taxon>
        <taxon>Tracheophyta</taxon>
        <taxon>Spermatophyta</taxon>
        <taxon>Magnoliopsida</taxon>
        <taxon>eudicotyledons</taxon>
        <taxon>Gunneridae</taxon>
        <taxon>Pentapetalae</taxon>
        <taxon>rosids</taxon>
        <taxon>malvids</taxon>
        <taxon>Brassicales</taxon>
        <taxon>Brassicaceae</taxon>
        <taxon>Coluteocarpeae</taxon>
        <taxon>Noccaea</taxon>
    </lineage>
</organism>
<dbReference type="Gene3D" id="3.80.10.10">
    <property type="entry name" value="Ribonuclease Inhibitor"/>
    <property type="match status" value="2"/>
</dbReference>
<sequence length="915" mass="104583">MAVSFPAEAAEGSPSRSSWKYDVFLSFRGADVRRAFVSHIDDALKEEGIVTFHDDRELERGSFIWEGLEKAMSESRFAIVVISKDYATSHWCLKELSFMVDLAEKKLLELIPIFYEIDPSNLKSRTGCFNKAFEKHELRFDPETVRKWRTALSKVGNISGWDSKTRNEDSKLVHDVVQDLSYRLFSAESSSDENSELIGMSFHKKRIESLLSMDSEDVQMVGIWGMGGRGKTTVAKYVFESLSSQFPDRCFVENVKDDYKKHGESHRKQIMSQIFPKSSMNARLIISADAMTRRLRGKKVLLVLDDVDDVQQLQDLAGNIKWFGPRSRIIITTRDKRVLDEHSVKRVYEVKPLRTTQALQLLSKHAFKMNRPQEEFREVCLDIVEQLGGLPLAIRVIGASLYGRKIAFWEDKLCILRNSLDKSISTALKVSYEALDEHEKNVFLYVASCFNGEYMDRAIMVLDPFVFKSEPRLVILMEKSLISMSYNTRLWVHDLLQDMAKDIICDGKMEKPWKRKILWKFLDVKGLFTDNMRTKDIEVEAISLNMAEETELCINPETFKRMVNLKVLRIHNNINVQGSKVCIVGDFDDLPPLRYLHWEGYTLKSLPSHFNTENLVKLNLPDSSLETLWTGSQDLGSLRHMNLNRCKNLIEIPDLSKARNLECLCLCDCESLVDLPSSLGHLDKLVKLSMVNCKRLKKLPSNISLKSLKALNLDGCTNIEEFPFVSKDIEKLGLSYTSIEEVPNSIQGLSKLVELRLTHCKKLKNLPESIGSLDSLIHLTVAYCPSITEFPLLGNGVEILSLNGTAIEEVPSWIGDKASLLCLDMSDCKKLRNLPHSLTKLKNLKLLYLRGCVSITEIPKVSGEVRRFDLYGTSIEKYGVLSEEEALVLHNRDMEFLKGFLTRYVRKYKKNKSSR</sequence>
<name>A0A1J3CTA7_NOCCA</name>
<keyword evidence="3" id="KW-0520">NAD</keyword>
<dbReference type="Pfam" id="PF00931">
    <property type="entry name" value="NB-ARC"/>
    <property type="match status" value="1"/>
</dbReference>
<dbReference type="GO" id="GO:0006952">
    <property type="term" value="P:defense response"/>
    <property type="evidence" value="ECO:0007669"/>
    <property type="project" value="InterPro"/>
</dbReference>
<dbReference type="PANTHER" id="PTHR11017">
    <property type="entry name" value="LEUCINE-RICH REPEAT-CONTAINING PROTEIN"/>
    <property type="match status" value="1"/>
</dbReference>
<dbReference type="Gene3D" id="1.10.8.430">
    <property type="entry name" value="Helical domain of apoptotic protease-activating factors"/>
    <property type="match status" value="1"/>
</dbReference>
<keyword evidence="1" id="KW-0433">Leucine-rich repeat</keyword>
<dbReference type="InterPro" id="IPR032675">
    <property type="entry name" value="LRR_dom_sf"/>
</dbReference>
<dbReference type="SUPFAM" id="SSF52200">
    <property type="entry name" value="Toll/Interleukin receptor TIR domain"/>
    <property type="match status" value="1"/>
</dbReference>
<accession>A0A1J3CTA7</accession>
<evidence type="ECO:0000256" key="3">
    <source>
        <dbReference type="ARBA" id="ARBA00023027"/>
    </source>
</evidence>
<dbReference type="Pfam" id="PF01582">
    <property type="entry name" value="TIR"/>
    <property type="match status" value="1"/>
</dbReference>
<evidence type="ECO:0000259" key="4">
    <source>
        <dbReference type="PROSITE" id="PS50104"/>
    </source>
</evidence>
<dbReference type="Pfam" id="PF07725">
    <property type="entry name" value="LRR_3"/>
    <property type="match status" value="1"/>
</dbReference>
<dbReference type="FunFam" id="3.80.10.10:FF:000386">
    <property type="entry name" value="Disease resistance protein RPS4"/>
    <property type="match status" value="1"/>
</dbReference>
<dbReference type="Gene3D" id="3.40.50.10140">
    <property type="entry name" value="Toll/interleukin-1 receptor homology (TIR) domain"/>
    <property type="match status" value="1"/>
</dbReference>
<dbReference type="InterPro" id="IPR035897">
    <property type="entry name" value="Toll_tir_struct_dom_sf"/>
</dbReference>
<dbReference type="InterPro" id="IPR044974">
    <property type="entry name" value="Disease_R_plants"/>
</dbReference>
<dbReference type="InterPro" id="IPR000157">
    <property type="entry name" value="TIR_dom"/>
</dbReference>
<dbReference type="SUPFAM" id="SSF52058">
    <property type="entry name" value="L domain-like"/>
    <property type="match status" value="1"/>
</dbReference>
<dbReference type="PRINTS" id="PR00364">
    <property type="entry name" value="DISEASERSIST"/>
</dbReference>
<evidence type="ECO:0000256" key="2">
    <source>
        <dbReference type="ARBA" id="ARBA00022737"/>
    </source>
</evidence>
<dbReference type="GO" id="GO:0043531">
    <property type="term" value="F:ADP binding"/>
    <property type="evidence" value="ECO:0007669"/>
    <property type="project" value="InterPro"/>
</dbReference>
<dbReference type="SMART" id="SM00255">
    <property type="entry name" value="TIR"/>
    <property type="match status" value="1"/>
</dbReference>
<dbReference type="PROSITE" id="PS50104">
    <property type="entry name" value="TIR"/>
    <property type="match status" value="1"/>
</dbReference>
<dbReference type="InterPro" id="IPR042197">
    <property type="entry name" value="Apaf_helical"/>
</dbReference>
<dbReference type="Gene3D" id="3.40.50.300">
    <property type="entry name" value="P-loop containing nucleotide triphosphate hydrolases"/>
    <property type="match status" value="1"/>
</dbReference>
<feature type="domain" description="TIR" evidence="4">
    <location>
        <begin position="19"/>
        <end position="184"/>
    </location>
</feature>
<evidence type="ECO:0000313" key="5">
    <source>
        <dbReference type="EMBL" id="JAU10047.1"/>
    </source>
</evidence>
<dbReference type="PANTHER" id="PTHR11017:SF483">
    <property type="entry name" value="TIR DOMAIN-CONTAINING PROTEIN"/>
    <property type="match status" value="1"/>
</dbReference>
<evidence type="ECO:0000256" key="1">
    <source>
        <dbReference type="ARBA" id="ARBA00022614"/>
    </source>
</evidence>
<dbReference type="InterPro" id="IPR058192">
    <property type="entry name" value="WHD_ROQ1-like"/>
</dbReference>
<protein>
    <submittedName>
        <fullName evidence="5">Putative disease resistance protein</fullName>
    </submittedName>
</protein>
<dbReference type="FunFam" id="3.40.50.10140:FF:000007">
    <property type="entry name" value="Disease resistance protein (TIR-NBS-LRR class)"/>
    <property type="match status" value="1"/>
</dbReference>
<dbReference type="EMBL" id="GEVI01022273">
    <property type="protein sequence ID" value="JAU10047.1"/>
    <property type="molecule type" value="Transcribed_RNA"/>
</dbReference>
<keyword evidence="2" id="KW-0677">Repeat</keyword>